<feature type="domain" description="Ketoreductase" evidence="3">
    <location>
        <begin position="9"/>
        <end position="191"/>
    </location>
</feature>
<dbReference type="InterPro" id="IPR057326">
    <property type="entry name" value="KR_dom"/>
</dbReference>
<dbReference type="NCBIfam" id="NF005559">
    <property type="entry name" value="PRK07231.1"/>
    <property type="match status" value="1"/>
</dbReference>
<keyword evidence="2" id="KW-0560">Oxidoreductase</keyword>
<dbReference type="PRINTS" id="PR00080">
    <property type="entry name" value="SDRFAMILY"/>
</dbReference>
<dbReference type="SMART" id="SM00822">
    <property type="entry name" value="PKS_KR"/>
    <property type="match status" value="1"/>
</dbReference>
<reference evidence="4" key="1">
    <citation type="submission" date="2020-07" db="EMBL/GenBank/DDBJ databases">
        <title>Huge and variable diversity of episymbiotic CPR bacteria and DPANN archaea in groundwater ecosystems.</title>
        <authorList>
            <person name="He C.Y."/>
            <person name="Keren R."/>
            <person name="Whittaker M."/>
            <person name="Farag I.F."/>
            <person name="Doudna J."/>
            <person name="Cate J.H.D."/>
            <person name="Banfield J.F."/>
        </authorList>
    </citation>
    <scope>NUCLEOTIDE SEQUENCE</scope>
    <source>
        <strain evidence="4">NC_groundwater_1586_Pr3_B-0.1um_66_15</strain>
    </source>
</reference>
<evidence type="ECO:0000313" key="4">
    <source>
        <dbReference type="EMBL" id="MBI4922691.1"/>
    </source>
</evidence>
<evidence type="ECO:0000313" key="5">
    <source>
        <dbReference type="Proteomes" id="UP000782610"/>
    </source>
</evidence>
<dbReference type="PROSITE" id="PS00061">
    <property type="entry name" value="ADH_SHORT"/>
    <property type="match status" value="1"/>
</dbReference>
<dbReference type="AlphaFoldDB" id="A0A933L5A8"/>
<dbReference type="GO" id="GO:0016491">
    <property type="term" value="F:oxidoreductase activity"/>
    <property type="evidence" value="ECO:0007669"/>
    <property type="project" value="UniProtKB-KW"/>
</dbReference>
<dbReference type="FunFam" id="3.40.50.720:FF:000084">
    <property type="entry name" value="Short-chain dehydrogenase reductase"/>
    <property type="match status" value="1"/>
</dbReference>
<dbReference type="InterPro" id="IPR002347">
    <property type="entry name" value="SDR_fam"/>
</dbReference>
<protein>
    <submittedName>
        <fullName evidence="4">SDR family oxidoreductase</fullName>
    </submittedName>
</protein>
<proteinExistence type="inferred from homology"/>
<dbReference type="EMBL" id="JACRAF010000036">
    <property type="protein sequence ID" value="MBI4922691.1"/>
    <property type="molecule type" value="Genomic_DNA"/>
</dbReference>
<accession>A0A933L5A8</accession>
<dbReference type="Gene3D" id="3.40.50.720">
    <property type="entry name" value="NAD(P)-binding Rossmann-like Domain"/>
    <property type="match status" value="1"/>
</dbReference>
<name>A0A933L5A8_9HYPH</name>
<dbReference type="SUPFAM" id="SSF51735">
    <property type="entry name" value="NAD(P)-binding Rossmann-fold domains"/>
    <property type="match status" value="1"/>
</dbReference>
<dbReference type="PANTHER" id="PTHR43639:SF1">
    <property type="entry name" value="SHORT-CHAIN DEHYDROGENASE_REDUCTASE FAMILY PROTEIN"/>
    <property type="match status" value="1"/>
</dbReference>
<comment type="caution">
    <text evidence="4">The sequence shown here is derived from an EMBL/GenBank/DDBJ whole genome shotgun (WGS) entry which is preliminary data.</text>
</comment>
<gene>
    <name evidence="4" type="ORF">HY834_13170</name>
</gene>
<evidence type="ECO:0000256" key="2">
    <source>
        <dbReference type="ARBA" id="ARBA00023002"/>
    </source>
</evidence>
<sequence>MPFTEFRGKVVMITGASSGIGAALARAFGGHGAKVGVHCNTHRDEAEQVAADIRLSGGEALVVEAEAADDAALRAAVRQVAGQFGGLDILVNNAGSMLGRVPVAEASLQHFHRVIDVNLTSVFSACQAALPIMRARHRGNIINVTSIAARTGGAAGAGLYAAAKAAVSTLTRNLAKEEAPHNIRVNAVSPGVITTPFHDAVSTPAQLEAARAAIPMGRLGTAEECVGTFLFLASDTLSRYVDGQIIEVNGGQLMP</sequence>
<comment type="similarity">
    <text evidence="1">Belongs to the short-chain dehydrogenases/reductases (SDR) family.</text>
</comment>
<organism evidence="4 5">
    <name type="scientific">Devosia nanyangense</name>
    <dbReference type="NCBI Taxonomy" id="1228055"/>
    <lineage>
        <taxon>Bacteria</taxon>
        <taxon>Pseudomonadati</taxon>
        <taxon>Pseudomonadota</taxon>
        <taxon>Alphaproteobacteria</taxon>
        <taxon>Hyphomicrobiales</taxon>
        <taxon>Devosiaceae</taxon>
        <taxon>Devosia</taxon>
    </lineage>
</organism>
<dbReference type="PANTHER" id="PTHR43639">
    <property type="entry name" value="OXIDOREDUCTASE, SHORT-CHAIN DEHYDROGENASE/REDUCTASE FAMILY (AFU_ORTHOLOGUE AFUA_5G02870)"/>
    <property type="match status" value="1"/>
</dbReference>
<dbReference type="CDD" id="cd05233">
    <property type="entry name" value="SDR_c"/>
    <property type="match status" value="1"/>
</dbReference>
<evidence type="ECO:0000256" key="1">
    <source>
        <dbReference type="ARBA" id="ARBA00006484"/>
    </source>
</evidence>
<dbReference type="Proteomes" id="UP000782610">
    <property type="component" value="Unassembled WGS sequence"/>
</dbReference>
<dbReference type="PRINTS" id="PR00081">
    <property type="entry name" value="GDHRDH"/>
</dbReference>
<dbReference type="InterPro" id="IPR020904">
    <property type="entry name" value="Sc_DH/Rdtase_CS"/>
</dbReference>
<dbReference type="InterPro" id="IPR036291">
    <property type="entry name" value="NAD(P)-bd_dom_sf"/>
</dbReference>
<dbReference type="Pfam" id="PF13561">
    <property type="entry name" value="adh_short_C2"/>
    <property type="match status" value="1"/>
</dbReference>
<evidence type="ECO:0000259" key="3">
    <source>
        <dbReference type="SMART" id="SM00822"/>
    </source>
</evidence>